<evidence type="ECO:0000259" key="2">
    <source>
        <dbReference type="Pfam" id="PF01433"/>
    </source>
</evidence>
<organism evidence="4 5">
    <name type="scientific">Pedobacter flavus</name>
    <dbReference type="NCBI Taxonomy" id="3113906"/>
    <lineage>
        <taxon>Bacteria</taxon>
        <taxon>Pseudomonadati</taxon>
        <taxon>Bacteroidota</taxon>
        <taxon>Sphingobacteriia</taxon>
        <taxon>Sphingobacteriales</taxon>
        <taxon>Sphingobacteriaceae</taxon>
        <taxon>Pedobacter</taxon>
    </lineage>
</organism>
<feature type="domain" description="Aminopeptidase N-like N-terminal" evidence="3">
    <location>
        <begin position="48"/>
        <end position="216"/>
    </location>
</feature>
<dbReference type="Gene3D" id="1.10.390.10">
    <property type="entry name" value="Neutral Protease Domain 2"/>
    <property type="match status" value="1"/>
</dbReference>
<dbReference type="InterPro" id="IPR050344">
    <property type="entry name" value="Peptidase_M1_aminopeptidases"/>
</dbReference>
<dbReference type="InterPro" id="IPR042097">
    <property type="entry name" value="Aminopeptidase_N-like_N_sf"/>
</dbReference>
<dbReference type="GO" id="GO:0004177">
    <property type="term" value="F:aminopeptidase activity"/>
    <property type="evidence" value="ECO:0007669"/>
    <property type="project" value="UniProtKB-KW"/>
</dbReference>
<evidence type="ECO:0000259" key="3">
    <source>
        <dbReference type="Pfam" id="PF17900"/>
    </source>
</evidence>
<keyword evidence="4" id="KW-0378">Hydrolase</keyword>
<feature type="chain" id="PRO_5045726654" evidence="1">
    <location>
        <begin position="20"/>
        <end position="553"/>
    </location>
</feature>
<feature type="signal peptide" evidence="1">
    <location>
        <begin position="1"/>
        <end position="19"/>
    </location>
</feature>
<dbReference type="InterPro" id="IPR045357">
    <property type="entry name" value="Aminopeptidase_N-like_N"/>
</dbReference>
<proteinExistence type="predicted"/>
<dbReference type="PANTHER" id="PTHR11533">
    <property type="entry name" value="PROTEASE M1 ZINC METALLOPROTEASE"/>
    <property type="match status" value="1"/>
</dbReference>
<dbReference type="EC" id="3.4.11.-" evidence="4"/>
<feature type="domain" description="Peptidase M1 membrane alanine aminopeptidase" evidence="2">
    <location>
        <begin position="341"/>
        <end position="472"/>
    </location>
</feature>
<evidence type="ECO:0000256" key="1">
    <source>
        <dbReference type="SAM" id="SignalP"/>
    </source>
</evidence>
<dbReference type="InterPro" id="IPR027268">
    <property type="entry name" value="Peptidase_M4/M1_CTD_sf"/>
</dbReference>
<name>A0ABU7GYM3_9SPHI</name>
<dbReference type="EMBL" id="JAZDQU010000001">
    <property type="protein sequence ID" value="MEE1884129.1"/>
    <property type="molecule type" value="Genomic_DNA"/>
</dbReference>
<dbReference type="SUPFAM" id="SSF55486">
    <property type="entry name" value="Metalloproteases ('zincins'), catalytic domain"/>
    <property type="match status" value="1"/>
</dbReference>
<dbReference type="InterPro" id="IPR014782">
    <property type="entry name" value="Peptidase_M1_dom"/>
</dbReference>
<keyword evidence="4" id="KW-0031">Aminopeptidase</keyword>
<protein>
    <submittedName>
        <fullName evidence="4">M1 family metallopeptidase</fullName>
        <ecNumber evidence="4">3.4.11.-</ecNumber>
    </submittedName>
</protein>
<reference evidence="4 5" key="1">
    <citation type="submission" date="2024-01" db="EMBL/GenBank/DDBJ databases">
        <title>Pedobacter sp. nov., isolated from oil-contaminated soil.</title>
        <authorList>
            <person name="Le N.T.T."/>
        </authorList>
    </citation>
    <scope>NUCLEOTIDE SEQUENCE [LARGE SCALE GENOMIC DNA]</scope>
    <source>
        <strain evidence="4 5">VNH31</strain>
    </source>
</reference>
<keyword evidence="1" id="KW-0732">Signal</keyword>
<dbReference type="CDD" id="cd09603">
    <property type="entry name" value="M1_APN_like"/>
    <property type="match status" value="1"/>
</dbReference>
<dbReference type="Pfam" id="PF17900">
    <property type="entry name" value="Peptidase_M1_N"/>
    <property type="match status" value="1"/>
</dbReference>
<keyword evidence="4" id="KW-0645">Protease</keyword>
<accession>A0ABU7GYM3</accession>
<gene>
    <name evidence="4" type="ORF">VRU49_01740</name>
</gene>
<evidence type="ECO:0000313" key="5">
    <source>
        <dbReference type="Proteomes" id="UP001337681"/>
    </source>
</evidence>
<keyword evidence="5" id="KW-1185">Reference proteome</keyword>
<evidence type="ECO:0000313" key="4">
    <source>
        <dbReference type="EMBL" id="MEE1884129.1"/>
    </source>
</evidence>
<dbReference type="Proteomes" id="UP001337681">
    <property type="component" value="Unassembled WGS sequence"/>
</dbReference>
<dbReference type="Pfam" id="PF01433">
    <property type="entry name" value="Peptidase_M1"/>
    <property type="match status" value="1"/>
</dbReference>
<dbReference type="SUPFAM" id="SSF63737">
    <property type="entry name" value="Leukotriene A4 hydrolase N-terminal domain"/>
    <property type="match status" value="1"/>
</dbReference>
<dbReference type="RefSeq" id="WP_330145047.1">
    <property type="nucleotide sequence ID" value="NZ_JAZDQU010000001.1"/>
</dbReference>
<comment type="caution">
    <text evidence="4">The sequence shown here is derived from an EMBL/GenBank/DDBJ whole genome shotgun (WGS) entry which is preliminary data.</text>
</comment>
<dbReference type="Gene3D" id="2.60.40.1730">
    <property type="entry name" value="tricorn interacting facor f3 domain"/>
    <property type="match status" value="1"/>
</dbReference>
<sequence length="553" mass="63303">MKFFFYVFFCALFVLKSNAQTPYISATELKSYAIKGKLTPLKANYDVNYYHLDINLNLEKQLIAGSSQFSFTALEDLTRIQFDLSKNLKIGRITFENNNLSFSREGDAVFISFPKVIKKGSKEKFTVIYEGAPKIARNPPWDGGMIFSKDNEGNHFVSISTDDLGGSIWWPTKDLQNDKADSTLVSITIPANLKAISNGILKSTELLSGGLKKYNWLVNESINSHNTTFYIGSYANWSESYKSLQGKLNLDFWSLKEDSITAKKHWDYEVPRMLTALEFWLGPFPWYKDGYKIVQSPFVGAEYQSANAYGNQFKKGYLGIDLSGTGIGLDWDYILVQNGANEWFGNSITAKDVADNWIKDGFSTYAEVLFAEFTQGKEAGNTYLYGLRPSIKNIEPIIGRYDANQVGSKDRYAKGANIIHMIRELMVDDEKFRQLLHGLNHTYKHTSVTSKEIENYIANKSGLDLTKFFNQYLRNARLPVFEYEFINQVLNYRWVTDVKDFNLPIAFTFNGKDYQHLKPSNEWQSMSIDANTDINQFKLNPNYYVIPKKVVKK</sequence>